<proteinExistence type="predicted"/>
<dbReference type="AlphaFoldDB" id="A0A816YUI2"/>
<organism evidence="1">
    <name type="scientific">Brassica napus</name>
    <name type="common">Rape</name>
    <dbReference type="NCBI Taxonomy" id="3708"/>
    <lineage>
        <taxon>Eukaryota</taxon>
        <taxon>Viridiplantae</taxon>
        <taxon>Streptophyta</taxon>
        <taxon>Embryophyta</taxon>
        <taxon>Tracheophyta</taxon>
        <taxon>Spermatophyta</taxon>
        <taxon>Magnoliopsida</taxon>
        <taxon>eudicotyledons</taxon>
        <taxon>Gunneridae</taxon>
        <taxon>Pentapetalae</taxon>
        <taxon>rosids</taxon>
        <taxon>malvids</taxon>
        <taxon>Brassicales</taxon>
        <taxon>Brassicaceae</taxon>
        <taxon>Brassiceae</taxon>
        <taxon>Brassica</taxon>
    </lineage>
</organism>
<dbReference type="SMR" id="A0A816YUI2"/>
<reference evidence="1" key="1">
    <citation type="submission" date="2021-01" db="EMBL/GenBank/DDBJ databases">
        <authorList>
            <consortium name="Genoscope - CEA"/>
            <person name="William W."/>
        </authorList>
    </citation>
    <scope>NUCLEOTIDE SEQUENCE</scope>
</reference>
<accession>A0A816YUI2</accession>
<gene>
    <name evidence="1" type="ORF">DARMORV10_A07P21620.1</name>
</gene>
<protein>
    <submittedName>
        <fullName evidence="1">(rape) hypothetical protein</fullName>
    </submittedName>
</protein>
<sequence>MSRKKLPVVLPETATSVLRRSARGKRMRIAKDSEERSLFDSEAKPSFLEKVLEPGATTDFLSTSVDEGQSLPRIVESPKDQAKLVSPPVLKQKKDSVRAVKDALFFDVQDAIQKLKNLETENSTCSSEFCYDCGDTDEEESLISNHIMAQSIGD</sequence>
<name>A0A816YUI2_BRANA</name>
<dbReference type="EMBL" id="HG994361">
    <property type="protein sequence ID" value="CAF2168977.1"/>
    <property type="molecule type" value="Genomic_DNA"/>
</dbReference>
<evidence type="ECO:0000313" key="1">
    <source>
        <dbReference type="EMBL" id="CAF2168977.1"/>
    </source>
</evidence>
<dbReference type="Proteomes" id="UP001295469">
    <property type="component" value="Chromosome A07"/>
</dbReference>